<dbReference type="InterPro" id="IPR050699">
    <property type="entry name" value="RNA-DNA_Helicase"/>
</dbReference>
<name>A0ABQ7H3N6_DUNSA</name>
<evidence type="ECO:0000313" key="8">
    <source>
        <dbReference type="Proteomes" id="UP000815325"/>
    </source>
</evidence>
<keyword evidence="3" id="KW-0347">Helicase</keyword>
<keyword evidence="8" id="KW-1185">Reference proteome</keyword>
<dbReference type="Proteomes" id="UP000815325">
    <property type="component" value="Unassembled WGS sequence"/>
</dbReference>
<organism evidence="7 8">
    <name type="scientific">Dunaliella salina</name>
    <name type="common">Green alga</name>
    <name type="synonym">Protococcus salinus</name>
    <dbReference type="NCBI Taxonomy" id="3046"/>
    <lineage>
        <taxon>Eukaryota</taxon>
        <taxon>Viridiplantae</taxon>
        <taxon>Chlorophyta</taxon>
        <taxon>core chlorophytes</taxon>
        <taxon>Chlorophyceae</taxon>
        <taxon>CS clade</taxon>
        <taxon>Chlamydomonadales</taxon>
        <taxon>Dunaliellaceae</taxon>
        <taxon>Dunaliella</taxon>
    </lineage>
</organism>
<keyword evidence="4" id="KW-0067">ATP-binding</keyword>
<comment type="caution">
    <text evidence="7">The sequence shown here is derived from an EMBL/GenBank/DDBJ whole genome shotgun (WGS) entry which is preliminary data.</text>
</comment>
<keyword evidence="2 7" id="KW-0378">Hydrolase</keyword>
<evidence type="ECO:0000256" key="1">
    <source>
        <dbReference type="ARBA" id="ARBA00022741"/>
    </source>
</evidence>
<dbReference type="SUPFAM" id="SSF52540">
    <property type="entry name" value="P-loop containing nucleoside triphosphate hydrolases"/>
    <property type="match status" value="1"/>
</dbReference>
<sequence length="379" mass="42116">MQHDGGLRVHDAAAASQSVNMQGVFEDMWMVADDEKAAKEEKEEIKAEAQPESKEEEEPALTAAQEEPSSAQLFGADRIDSLLAYTSQVSTSEAQQATGRASLAARTAMSAEKQHEWAVRNTLGSPADVESAFSELGPNLALHYPFELDVFQKEAVVHLERRNSVFVAAHTSAGKTAVAEYAFALAIQHNKRAIYTSPIKTISNQKFRDFNGKFKDVGLMTGDVQIKPAAQCLICTTEILRLLLYKGGDFVINEADWVVFDEVHYVNDSTRGVIWEEVIIMLPPHIRMVLLSATLPNVMDFADWVGRIKRKVVHVTGTTTRPVPLQHSLYFGKELYTICTMDKIFLPEGVRNATLAWKKKNEASTAAAHFLVAFYIREV</sequence>
<dbReference type="EMBL" id="MU069485">
    <property type="protein sequence ID" value="KAF5841461.1"/>
    <property type="molecule type" value="Genomic_DNA"/>
</dbReference>
<evidence type="ECO:0000256" key="3">
    <source>
        <dbReference type="ARBA" id="ARBA00022806"/>
    </source>
</evidence>
<dbReference type="InterPro" id="IPR027417">
    <property type="entry name" value="P-loop_NTPase"/>
</dbReference>
<evidence type="ECO:0000259" key="6">
    <source>
        <dbReference type="PROSITE" id="PS51192"/>
    </source>
</evidence>
<dbReference type="InterPro" id="IPR014001">
    <property type="entry name" value="Helicase_ATP-bd"/>
</dbReference>
<dbReference type="InterPro" id="IPR011545">
    <property type="entry name" value="DEAD/DEAH_box_helicase_dom"/>
</dbReference>
<accession>A0ABQ7H3N6</accession>
<reference evidence="7" key="1">
    <citation type="submission" date="2017-08" db="EMBL/GenBank/DDBJ databases">
        <authorList>
            <person name="Polle J.E."/>
            <person name="Barry K."/>
            <person name="Cushman J."/>
            <person name="Schmutz J."/>
            <person name="Tran D."/>
            <person name="Hathwaick L.T."/>
            <person name="Yim W.C."/>
            <person name="Jenkins J."/>
            <person name="Mckie-Krisberg Z.M."/>
            <person name="Prochnik S."/>
            <person name="Lindquist E."/>
            <person name="Dockter R.B."/>
            <person name="Adam C."/>
            <person name="Molina H."/>
            <person name="Bunkerborg J."/>
            <person name="Jin E."/>
            <person name="Buchheim M."/>
            <person name="Magnuson J."/>
        </authorList>
    </citation>
    <scope>NUCLEOTIDE SEQUENCE</scope>
    <source>
        <strain evidence="7">CCAP 19/18</strain>
    </source>
</reference>
<feature type="compositionally biased region" description="Basic and acidic residues" evidence="5">
    <location>
        <begin position="35"/>
        <end position="53"/>
    </location>
</feature>
<dbReference type="PANTHER" id="PTHR12131">
    <property type="entry name" value="ATP-DEPENDENT RNA AND DNA HELICASE"/>
    <property type="match status" value="1"/>
</dbReference>
<evidence type="ECO:0000256" key="2">
    <source>
        <dbReference type="ARBA" id="ARBA00022801"/>
    </source>
</evidence>
<feature type="domain" description="Helicase ATP-binding" evidence="6">
    <location>
        <begin position="156"/>
        <end position="313"/>
    </location>
</feature>
<dbReference type="PROSITE" id="PS51192">
    <property type="entry name" value="HELICASE_ATP_BIND_1"/>
    <property type="match status" value="1"/>
</dbReference>
<gene>
    <name evidence="7" type="ORF">DUNSADRAFT_12904</name>
</gene>
<keyword evidence="1" id="KW-0547">Nucleotide-binding</keyword>
<dbReference type="Pfam" id="PF00270">
    <property type="entry name" value="DEAD"/>
    <property type="match status" value="1"/>
</dbReference>
<dbReference type="PANTHER" id="PTHR12131:SF24">
    <property type="entry name" value="DEXH-BOX ATP-DEPENDENT RNA HELICASE DEXH11"/>
    <property type="match status" value="1"/>
</dbReference>
<evidence type="ECO:0000313" key="7">
    <source>
        <dbReference type="EMBL" id="KAF5841461.1"/>
    </source>
</evidence>
<protein>
    <submittedName>
        <fullName evidence="7">P-loop containing nucleoside triphosphate hydrolase protein</fullName>
    </submittedName>
</protein>
<proteinExistence type="predicted"/>
<evidence type="ECO:0000256" key="4">
    <source>
        <dbReference type="ARBA" id="ARBA00022840"/>
    </source>
</evidence>
<dbReference type="GO" id="GO:0016787">
    <property type="term" value="F:hydrolase activity"/>
    <property type="evidence" value="ECO:0007669"/>
    <property type="project" value="UniProtKB-KW"/>
</dbReference>
<dbReference type="SMART" id="SM00487">
    <property type="entry name" value="DEXDc"/>
    <property type="match status" value="1"/>
</dbReference>
<feature type="region of interest" description="Disordered" evidence="5">
    <location>
        <begin position="35"/>
        <end position="68"/>
    </location>
</feature>
<dbReference type="Gene3D" id="3.40.50.300">
    <property type="entry name" value="P-loop containing nucleotide triphosphate hydrolases"/>
    <property type="match status" value="1"/>
</dbReference>
<evidence type="ECO:0000256" key="5">
    <source>
        <dbReference type="SAM" id="MobiDB-lite"/>
    </source>
</evidence>